<dbReference type="SUPFAM" id="SSF109993">
    <property type="entry name" value="VPS9 domain"/>
    <property type="match status" value="1"/>
</dbReference>
<feature type="domain" description="VPS9" evidence="2">
    <location>
        <begin position="123"/>
        <end position="257"/>
    </location>
</feature>
<organism evidence="3 4">
    <name type="scientific">Ancylostoma duodenale</name>
    <dbReference type="NCBI Taxonomy" id="51022"/>
    <lineage>
        <taxon>Eukaryota</taxon>
        <taxon>Metazoa</taxon>
        <taxon>Ecdysozoa</taxon>
        <taxon>Nematoda</taxon>
        <taxon>Chromadorea</taxon>
        <taxon>Rhabditida</taxon>
        <taxon>Rhabditina</taxon>
        <taxon>Rhabditomorpha</taxon>
        <taxon>Strongyloidea</taxon>
        <taxon>Ancylostomatidae</taxon>
        <taxon>Ancylostomatinae</taxon>
        <taxon>Ancylostoma</taxon>
    </lineage>
</organism>
<dbReference type="SMART" id="SM00167">
    <property type="entry name" value="VPS9"/>
    <property type="match status" value="1"/>
</dbReference>
<dbReference type="InterPro" id="IPR045046">
    <property type="entry name" value="Vps9-like"/>
</dbReference>
<dbReference type="InterPro" id="IPR037191">
    <property type="entry name" value="VPS9_dom_sf"/>
</dbReference>
<accession>A0A0C2E114</accession>
<keyword evidence="4" id="KW-1185">Reference proteome</keyword>
<dbReference type="GO" id="GO:0005085">
    <property type="term" value="F:guanyl-nucleotide exchange factor activity"/>
    <property type="evidence" value="ECO:0007669"/>
    <property type="project" value="InterPro"/>
</dbReference>
<dbReference type="GO" id="GO:0005829">
    <property type="term" value="C:cytosol"/>
    <property type="evidence" value="ECO:0007669"/>
    <property type="project" value="TreeGrafter"/>
</dbReference>
<proteinExistence type="predicted"/>
<dbReference type="PANTHER" id="PTHR23101">
    <property type="entry name" value="RAB GDP/GTP EXCHANGE FACTOR"/>
    <property type="match status" value="1"/>
</dbReference>
<dbReference type="PROSITE" id="PS51205">
    <property type="entry name" value="VPS9"/>
    <property type="match status" value="1"/>
</dbReference>
<evidence type="ECO:0000313" key="3">
    <source>
        <dbReference type="EMBL" id="KIH69027.1"/>
    </source>
</evidence>
<feature type="region of interest" description="Disordered" evidence="1">
    <location>
        <begin position="1"/>
        <end position="55"/>
    </location>
</feature>
<evidence type="ECO:0000313" key="4">
    <source>
        <dbReference type="Proteomes" id="UP000054047"/>
    </source>
</evidence>
<dbReference type="AlphaFoldDB" id="A0A0C2E114"/>
<evidence type="ECO:0000259" key="2">
    <source>
        <dbReference type="PROSITE" id="PS51205"/>
    </source>
</evidence>
<dbReference type="PANTHER" id="PTHR23101:SF25">
    <property type="entry name" value="GTPASE-ACTIVATING PROTEIN AND VPS9 DOMAIN-CONTAINING PROTEIN 1"/>
    <property type="match status" value="1"/>
</dbReference>
<dbReference type="InterPro" id="IPR003123">
    <property type="entry name" value="VPS9"/>
</dbReference>
<dbReference type="GO" id="GO:0031267">
    <property type="term" value="F:small GTPase binding"/>
    <property type="evidence" value="ECO:0007669"/>
    <property type="project" value="TreeGrafter"/>
</dbReference>
<dbReference type="Proteomes" id="UP000054047">
    <property type="component" value="Unassembled WGS sequence"/>
</dbReference>
<dbReference type="Pfam" id="PF02204">
    <property type="entry name" value="VPS9"/>
    <property type="match status" value="1"/>
</dbReference>
<feature type="compositionally biased region" description="Polar residues" evidence="1">
    <location>
        <begin position="24"/>
        <end position="34"/>
    </location>
</feature>
<gene>
    <name evidence="3" type="ORF">ANCDUO_00632</name>
</gene>
<dbReference type="Gene3D" id="1.20.1050.80">
    <property type="entry name" value="VPS9 domain"/>
    <property type="match status" value="1"/>
</dbReference>
<evidence type="ECO:0000256" key="1">
    <source>
        <dbReference type="SAM" id="MobiDB-lite"/>
    </source>
</evidence>
<dbReference type="OrthoDB" id="10264848at2759"/>
<sequence>MLLTIDRPVTPKQPSVEQPGPSGVRNSTFSSPSRASGVGSVPDTEAGSTGLSSPSTARRKKFALFQQGLQKDEKTDCLLRTLAGMYSRLPLSSMWQSAPPHLIAYARKTIERVVMAQIHALAFYPNLDADRHRDELSVFCYSQSQIDQILHGEAPWPSAQAEISVINAYKSARDKLACVVRCCETISNLISMAPGTGAAAADDITPVLVYVIIQANPPSLLSNVQYVQGFGGSLLEGAEGYWWTQFTAAIEFVKTLL</sequence>
<dbReference type="EMBL" id="KN726236">
    <property type="protein sequence ID" value="KIH69027.1"/>
    <property type="molecule type" value="Genomic_DNA"/>
</dbReference>
<reference evidence="3 4" key="1">
    <citation type="submission" date="2013-12" db="EMBL/GenBank/DDBJ databases">
        <title>Draft genome of the parsitic nematode Ancylostoma duodenale.</title>
        <authorList>
            <person name="Mitreva M."/>
        </authorList>
    </citation>
    <scope>NUCLEOTIDE SEQUENCE [LARGE SCALE GENOMIC DNA]</scope>
    <source>
        <strain evidence="3 4">Zhejiang</strain>
    </source>
</reference>
<feature type="compositionally biased region" description="Polar residues" evidence="1">
    <location>
        <begin position="46"/>
        <end position="55"/>
    </location>
</feature>
<name>A0A0C2E114_9BILA</name>
<dbReference type="GO" id="GO:0016192">
    <property type="term" value="P:vesicle-mediated transport"/>
    <property type="evidence" value="ECO:0007669"/>
    <property type="project" value="InterPro"/>
</dbReference>
<dbReference type="GO" id="GO:0030139">
    <property type="term" value="C:endocytic vesicle"/>
    <property type="evidence" value="ECO:0007669"/>
    <property type="project" value="TreeGrafter"/>
</dbReference>
<protein>
    <submittedName>
        <fullName evidence="3">Vacuolar sorting protein 9 domain protein</fullName>
    </submittedName>
</protein>